<dbReference type="InterPro" id="IPR046499">
    <property type="entry name" value="DUF6677"/>
</dbReference>
<feature type="transmembrane region" description="Helical" evidence="2">
    <location>
        <begin position="78"/>
        <end position="96"/>
    </location>
</feature>
<reference evidence="4 5" key="1">
    <citation type="submission" date="2019-02" db="EMBL/GenBank/DDBJ databases">
        <title>Deep-cultivation of Planctomycetes and their phenomic and genomic characterization uncovers novel biology.</title>
        <authorList>
            <person name="Wiegand S."/>
            <person name="Jogler M."/>
            <person name="Boedeker C."/>
            <person name="Pinto D."/>
            <person name="Vollmers J."/>
            <person name="Rivas-Marin E."/>
            <person name="Kohn T."/>
            <person name="Peeters S.H."/>
            <person name="Heuer A."/>
            <person name="Rast P."/>
            <person name="Oberbeckmann S."/>
            <person name="Bunk B."/>
            <person name="Jeske O."/>
            <person name="Meyerdierks A."/>
            <person name="Storesund J.E."/>
            <person name="Kallscheuer N."/>
            <person name="Luecker S."/>
            <person name="Lage O.M."/>
            <person name="Pohl T."/>
            <person name="Merkel B.J."/>
            <person name="Hornburger P."/>
            <person name="Mueller R.-W."/>
            <person name="Bruemmer F."/>
            <person name="Labrenz M."/>
            <person name="Spormann A.M."/>
            <person name="Op Den Camp H."/>
            <person name="Overmann J."/>
            <person name="Amann R."/>
            <person name="Jetten M.S.M."/>
            <person name="Mascher T."/>
            <person name="Medema M.H."/>
            <person name="Devos D.P."/>
            <person name="Kaster A.-K."/>
            <person name="Ovreas L."/>
            <person name="Rohde M."/>
            <person name="Galperin M.Y."/>
            <person name="Jogler C."/>
        </authorList>
    </citation>
    <scope>NUCLEOTIDE SEQUENCE [LARGE SCALE GENOMIC DNA]</scope>
    <source>
        <strain evidence="4 5">CA13</strain>
    </source>
</reference>
<protein>
    <recommendedName>
        <fullName evidence="3">DUF6677 domain-containing protein</fullName>
    </recommendedName>
</protein>
<accession>A0A5C5YWH9</accession>
<dbReference type="Pfam" id="PF20382">
    <property type="entry name" value="DUF6677"/>
    <property type="match status" value="1"/>
</dbReference>
<name>A0A5C5YWH9_9BACT</name>
<dbReference type="RefSeq" id="WP_419193892.1">
    <property type="nucleotide sequence ID" value="NZ_SJPJ01000001.1"/>
</dbReference>
<comment type="caution">
    <text evidence="4">The sequence shown here is derived from an EMBL/GenBank/DDBJ whole genome shotgun (WGS) entry which is preliminary data.</text>
</comment>
<keyword evidence="2" id="KW-0812">Transmembrane</keyword>
<feature type="transmembrane region" description="Helical" evidence="2">
    <location>
        <begin position="20"/>
        <end position="38"/>
    </location>
</feature>
<dbReference type="Proteomes" id="UP000315010">
    <property type="component" value="Unassembled WGS sequence"/>
</dbReference>
<keyword evidence="2" id="KW-0472">Membrane</keyword>
<feature type="domain" description="DUF6677" evidence="3">
    <location>
        <begin position="23"/>
        <end position="183"/>
    </location>
</feature>
<proteinExistence type="predicted"/>
<dbReference type="AlphaFoldDB" id="A0A5C5YWH9"/>
<feature type="region of interest" description="Disordered" evidence="1">
    <location>
        <begin position="183"/>
        <end position="205"/>
    </location>
</feature>
<keyword evidence="5" id="KW-1185">Reference proteome</keyword>
<dbReference type="EMBL" id="SJPJ01000001">
    <property type="protein sequence ID" value="TWT79394.1"/>
    <property type="molecule type" value="Genomic_DNA"/>
</dbReference>
<keyword evidence="2" id="KW-1133">Transmembrane helix</keyword>
<evidence type="ECO:0000259" key="3">
    <source>
        <dbReference type="Pfam" id="PF20382"/>
    </source>
</evidence>
<evidence type="ECO:0000313" key="4">
    <source>
        <dbReference type="EMBL" id="TWT79394.1"/>
    </source>
</evidence>
<evidence type="ECO:0000256" key="1">
    <source>
        <dbReference type="SAM" id="MobiDB-lite"/>
    </source>
</evidence>
<feature type="transmembrane region" description="Helical" evidence="2">
    <location>
        <begin position="45"/>
        <end position="72"/>
    </location>
</feature>
<sequence length="205" mass="22594">MPADSESVIEVDGKEVDLHNRYLAAFLAWLVPGLGHYYQGRRTKAGLFFICILTTWILGFALGGGHVVYASWVPGDKRWHYFLQAGVGAAALPALVQGKYMNSQTDPLSGQTYESYVPYWLGLMAPPRRPVREDQADDVSAWYARHGAGYEMGTWYTVIAGLLNILVIYDAFGGPLAVPFSGKRIEEKGDGSEDDGDDQQERGAK</sequence>
<gene>
    <name evidence="4" type="ORF">CA13_07940</name>
</gene>
<evidence type="ECO:0000313" key="5">
    <source>
        <dbReference type="Proteomes" id="UP000315010"/>
    </source>
</evidence>
<organism evidence="4 5">
    <name type="scientific">Novipirellula herctigrandis</name>
    <dbReference type="NCBI Taxonomy" id="2527986"/>
    <lineage>
        <taxon>Bacteria</taxon>
        <taxon>Pseudomonadati</taxon>
        <taxon>Planctomycetota</taxon>
        <taxon>Planctomycetia</taxon>
        <taxon>Pirellulales</taxon>
        <taxon>Pirellulaceae</taxon>
        <taxon>Novipirellula</taxon>
    </lineage>
</organism>
<evidence type="ECO:0000256" key="2">
    <source>
        <dbReference type="SAM" id="Phobius"/>
    </source>
</evidence>